<keyword evidence="5" id="KW-0175">Coiled coil</keyword>
<evidence type="ECO:0000256" key="4">
    <source>
        <dbReference type="ARBA" id="ARBA00022737"/>
    </source>
</evidence>
<dbReference type="InterPro" id="IPR036322">
    <property type="entry name" value="WD40_repeat_dom_sf"/>
</dbReference>
<accession>A0ABD2MLJ0</accession>
<organism evidence="8 9">
    <name type="scientific">Cryptolaemus montrouzieri</name>
    <dbReference type="NCBI Taxonomy" id="559131"/>
    <lineage>
        <taxon>Eukaryota</taxon>
        <taxon>Metazoa</taxon>
        <taxon>Ecdysozoa</taxon>
        <taxon>Arthropoda</taxon>
        <taxon>Hexapoda</taxon>
        <taxon>Insecta</taxon>
        <taxon>Pterygota</taxon>
        <taxon>Neoptera</taxon>
        <taxon>Endopterygota</taxon>
        <taxon>Coleoptera</taxon>
        <taxon>Polyphaga</taxon>
        <taxon>Cucujiformia</taxon>
        <taxon>Coccinelloidea</taxon>
        <taxon>Coccinellidae</taxon>
        <taxon>Scymninae</taxon>
        <taxon>Scymnini</taxon>
        <taxon>Cryptolaemus</taxon>
    </lineage>
</organism>
<dbReference type="PANTHER" id="PTHR14885:SF3">
    <property type="entry name" value="CILIA- AND FLAGELLA-ASSOCIATED PROTEIN 44"/>
    <property type="match status" value="1"/>
</dbReference>
<keyword evidence="9" id="KW-1185">Reference proteome</keyword>
<evidence type="ECO:0000256" key="6">
    <source>
        <dbReference type="ARBA" id="ARBA00023212"/>
    </source>
</evidence>
<protein>
    <submittedName>
        <fullName evidence="8">Uncharacterized protein</fullName>
    </submittedName>
</protein>
<sequence length="244" mass="27426">MADPDNLFYTAGNVIHIFNVPKSEVSFRRTALGGGIGNIRTNPNAELKHIAVAENGNNFGAKPLVVIYEWPTLEIVCVLKGGSTASFTNLDYSPDGSLLVSQAGEPDYLITIYDWPRHTILLRTKSYVNDVYRVKFSEKVPGQLCSAGVAHIKFWKMCNTFTGLKLKGEVGRFGKTEYTDILGIQPMPDEKRLNVPHSWFEIHHSKLHDNQVWVILKFYAESNNKNHIVDGNPLFSQGTRDFMP</sequence>
<evidence type="ECO:0000313" key="8">
    <source>
        <dbReference type="EMBL" id="KAL3267249.1"/>
    </source>
</evidence>
<evidence type="ECO:0000256" key="5">
    <source>
        <dbReference type="ARBA" id="ARBA00023054"/>
    </source>
</evidence>
<keyword evidence="3" id="KW-0853">WD repeat</keyword>
<dbReference type="GO" id="GO:0003341">
    <property type="term" value="P:cilium movement"/>
    <property type="evidence" value="ECO:0007669"/>
    <property type="project" value="UniProtKB-ARBA"/>
</dbReference>
<keyword evidence="4" id="KW-0677">Repeat</keyword>
<evidence type="ECO:0000256" key="3">
    <source>
        <dbReference type="ARBA" id="ARBA00022574"/>
    </source>
</evidence>
<name>A0ABD2MLJ0_9CUCU</name>
<comment type="caution">
    <text evidence="8">The sequence shown here is derived from an EMBL/GenBank/DDBJ whole genome shotgun (WGS) entry which is preliminary data.</text>
</comment>
<evidence type="ECO:0000256" key="7">
    <source>
        <dbReference type="ARBA" id="ARBA00023273"/>
    </source>
</evidence>
<evidence type="ECO:0000313" key="9">
    <source>
        <dbReference type="Proteomes" id="UP001516400"/>
    </source>
</evidence>
<comment type="subcellular location">
    <subcellularLocation>
        <location evidence="1">Cytoplasm</location>
        <location evidence="1">Cytoskeleton</location>
        <location evidence="1">Cilium axoneme</location>
    </subcellularLocation>
</comment>
<dbReference type="SUPFAM" id="SSF50978">
    <property type="entry name" value="WD40 repeat-like"/>
    <property type="match status" value="1"/>
</dbReference>
<dbReference type="GO" id="GO:0005930">
    <property type="term" value="C:axoneme"/>
    <property type="evidence" value="ECO:0007669"/>
    <property type="project" value="UniProtKB-SubCell"/>
</dbReference>
<keyword evidence="2" id="KW-0963">Cytoplasm</keyword>
<dbReference type="Proteomes" id="UP001516400">
    <property type="component" value="Unassembled WGS sequence"/>
</dbReference>
<dbReference type="Gene3D" id="2.130.10.10">
    <property type="entry name" value="YVTN repeat-like/Quinoprotein amine dehydrogenase"/>
    <property type="match status" value="1"/>
</dbReference>
<reference evidence="8 9" key="1">
    <citation type="journal article" date="2021" name="BMC Biol.">
        <title>Horizontally acquired antibacterial genes associated with adaptive radiation of ladybird beetles.</title>
        <authorList>
            <person name="Li H.S."/>
            <person name="Tang X.F."/>
            <person name="Huang Y.H."/>
            <person name="Xu Z.Y."/>
            <person name="Chen M.L."/>
            <person name="Du X.Y."/>
            <person name="Qiu B.Y."/>
            <person name="Chen P.T."/>
            <person name="Zhang W."/>
            <person name="Slipinski A."/>
            <person name="Escalona H.E."/>
            <person name="Waterhouse R.M."/>
            <person name="Zwick A."/>
            <person name="Pang H."/>
        </authorList>
    </citation>
    <scope>NUCLEOTIDE SEQUENCE [LARGE SCALE GENOMIC DNA]</scope>
    <source>
        <strain evidence="8">SYSU2018</strain>
    </source>
</reference>
<proteinExistence type="predicted"/>
<evidence type="ECO:0000256" key="1">
    <source>
        <dbReference type="ARBA" id="ARBA00004430"/>
    </source>
</evidence>
<evidence type="ECO:0000256" key="2">
    <source>
        <dbReference type="ARBA" id="ARBA00022490"/>
    </source>
</evidence>
<keyword evidence="6" id="KW-0206">Cytoskeleton</keyword>
<dbReference type="AlphaFoldDB" id="A0ABD2MLJ0"/>
<dbReference type="PANTHER" id="PTHR14885">
    <property type="entry name" value="CILIA- AND FLAGELLA-ASSOCIATED PROTEIN 43-RELATED"/>
    <property type="match status" value="1"/>
</dbReference>
<dbReference type="InterPro" id="IPR015943">
    <property type="entry name" value="WD40/YVTN_repeat-like_dom_sf"/>
</dbReference>
<keyword evidence="7" id="KW-0966">Cell projection</keyword>
<dbReference type="EMBL" id="JABFTP020000001">
    <property type="protein sequence ID" value="KAL3267249.1"/>
    <property type="molecule type" value="Genomic_DNA"/>
</dbReference>
<gene>
    <name evidence="8" type="ORF">HHI36_011382</name>
</gene>